<dbReference type="AlphaFoldDB" id="A0A8H5TMZ5"/>
<accession>A0A8H5TMZ5</accession>
<evidence type="ECO:0000256" key="1">
    <source>
        <dbReference type="SAM" id="MobiDB-lite"/>
    </source>
</evidence>
<comment type="caution">
    <text evidence="2">The sequence shown here is derived from an EMBL/GenBank/DDBJ whole genome shotgun (WGS) entry which is preliminary data.</text>
</comment>
<dbReference type="EMBL" id="JAAOAK010000337">
    <property type="protein sequence ID" value="KAF5672402.1"/>
    <property type="molecule type" value="Genomic_DNA"/>
</dbReference>
<feature type="region of interest" description="Disordered" evidence="1">
    <location>
        <begin position="64"/>
        <end position="87"/>
    </location>
</feature>
<protein>
    <submittedName>
        <fullName evidence="2">Uncharacterized protein</fullName>
    </submittedName>
</protein>
<gene>
    <name evidence="2" type="ORF">FDENT_10592</name>
</gene>
<sequence>MLESSDYLRFDLEHPRQAAFVRLFVEDDLASTGTAFKFKFVDFRDSTAAKKYVANVKPDGLEQSTQIKAYPNPKSRKFMSTAEAERK</sequence>
<name>A0A8H5TMZ5_9HYPO</name>
<organism evidence="2 3">
    <name type="scientific">Fusarium denticulatum</name>
    <dbReference type="NCBI Taxonomy" id="48507"/>
    <lineage>
        <taxon>Eukaryota</taxon>
        <taxon>Fungi</taxon>
        <taxon>Dikarya</taxon>
        <taxon>Ascomycota</taxon>
        <taxon>Pezizomycotina</taxon>
        <taxon>Sordariomycetes</taxon>
        <taxon>Hypocreomycetidae</taxon>
        <taxon>Hypocreales</taxon>
        <taxon>Nectriaceae</taxon>
        <taxon>Fusarium</taxon>
        <taxon>Fusarium fujikuroi species complex</taxon>
    </lineage>
</organism>
<dbReference type="Proteomes" id="UP000562682">
    <property type="component" value="Unassembled WGS sequence"/>
</dbReference>
<reference evidence="2 3" key="1">
    <citation type="submission" date="2020-05" db="EMBL/GenBank/DDBJ databases">
        <title>Identification and distribution of gene clusters putatively required for synthesis of sphingolipid metabolism inhibitors in phylogenetically diverse species of the filamentous fungus Fusarium.</title>
        <authorList>
            <person name="Kim H.-S."/>
            <person name="Busman M."/>
            <person name="Brown D.W."/>
            <person name="Divon H."/>
            <person name="Uhlig S."/>
            <person name="Proctor R.H."/>
        </authorList>
    </citation>
    <scope>NUCLEOTIDE SEQUENCE [LARGE SCALE GENOMIC DNA]</scope>
    <source>
        <strain evidence="2 3">NRRL 25311</strain>
    </source>
</reference>
<keyword evidence="3" id="KW-1185">Reference proteome</keyword>
<evidence type="ECO:0000313" key="3">
    <source>
        <dbReference type="Proteomes" id="UP000562682"/>
    </source>
</evidence>
<evidence type="ECO:0000313" key="2">
    <source>
        <dbReference type="EMBL" id="KAF5672402.1"/>
    </source>
</evidence>
<proteinExistence type="predicted"/>